<feature type="compositionally biased region" description="Polar residues" evidence="1">
    <location>
        <begin position="44"/>
        <end position="62"/>
    </location>
</feature>
<accession>A0A396HC51</accession>
<dbReference type="AlphaFoldDB" id="A0A396HC51"/>
<protein>
    <submittedName>
        <fullName evidence="2">Uncharacterized protein</fullName>
    </submittedName>
</protein>
<organism evidence="2">
    <name type="scientific">Medicago truncatula</name>
    <name type="common">Barrel medic</name>
    <name type="synonym">Medicago tribuloides</name>
    <dbReference type="NCBI Taxonomy" id="3880"/>
    <lineage>
        <taxon>Eukaryota</taxon>
        <taxon>Viridiplantae</taxon>
        <taxon>Streptophyta</taxon>
        <taxon>Embryophyta</taxon>
        <taxon>Tracheophyta</taxon>
        <taxon>Spermatophyta</taxon>
        <taxon>Magnoliopsida</taxon>
        <taxon>eudicotyledons</taxon>
        <taxon>Gunneridae</taxon>
        <taxon>Pentapetalae</taxon>
        <taxon>rosids</taxon>
        <taxon>fabids</taxon>
        <taxon>Fabales</taxon>
        <taxon>Fabaceae</taxon>
        <taxon>Papilionoideae</taxon>
        <taxon>50 kb inversion clade</taxon>
        <taxon>NPAAA clade</taxon>
        <taxon>Hologalegina</taxon>
        <taxon>IRL clade</taxon>
        <taxon>Trifolieae</taxon>
        <taxon>Medicago</taxon>
    </lineage>
</organism>
<feature type="region of interest" description="Disordered" evidence="1">
    <location>
        <begin position="36"/>
        <end position="62"/>
    </location>
</feature>
<dbReference type="Gramene" id="rna35198">
    <property type="protein sequence ID" value="RHN50859.1"/>
    <property type="gene ID" value="gene35198"/>
</dbReference>
<name>A0A396HC51_MEDTR</name>
<gene>
    <name evidence="2" type="ORF">MtrunA17_Chr6g0462091</name>
</gene>
<dbReference type="EMBL" id="PSQE01000006">
    <property type="protein sequence ID" value="RHN50859.1"/>
    <property type="molecule type" value="Genomic_DNA"/>
</dbReference>
<dbReference type="Proteomes" id="UP000265566">
    <property type="component" value="Chromosome 6"/>
</dbReference>
<comment type="caution">
    <text evidence="2">The sequence shown here is derived from an EMBL/GenBank/DDBJ whole genome shotgun (WGS) entry which is preliminary data.</text>
</comment>
<reference evidence="2" key="1">
    <citation type="journal article" date="2018" name="Nat. Plants">
        <title>Whole-genome landscape of Medicago truncatula symbiotic genes.</title>
        <authorList>
            <person name="Pecrix Y."/>
            <person name="Gamas P."/>
            <person name="Carrere S."/>
        </authorList>
    </citation>
    <scope>NUCLEOTIDE SEQUENCE</scope>
    <source>
        <tissue evidence="2">Leaves</tissue>
    </source>
</reference>
<proteinExistence type="predicted"/>
<sequence>MQGLKDNAANLHGSSIIGGAPRLQLRLSSVAPPPLCKNVMPNGPNLSTLDSDNSPKSTVNSTIQAPRRKFVGEGKLRKVGSNILPLFALTK</sequence>
<evidence type="ECO:0000256" key="1">
    <source>
        <dbReference type="SAM" id="MobiDB-lite"/>
    </source>
</evidence>
<evidence type="ECO:0000313" key="2">
    <source>
        <dbReference type="EMBL" id="RHN50859.1"/>
    </source>
</evidence>